<evidence type="ECO:0000256" key="7">
    <source>
        <dbReference type="SAM" id="Phobius"/>
    </source>
</evidence>
<comment type="similarity">
    <text evidence="6">Belongs to the major facilitator superfamily. Phosphate:H(+) symporter (TC 2.A.1.9) family.</text>
</comment>
<dbReference type="Pfam" id="PF00854">
    <property type="entry name" value="PTR2"/>
    <property type="match status" value="1"/>
</dbReference>
<keyword evidence="3 7" id="KW-0812">Transmembrane</keyword>
<feature type="transmembrane region" description="Helical" evidence="7">
    <location>
        <begin position="434"/>
        <end position="453"/>
    </location>
</feature>
<dbReference type="InterPro" id="IPR036259">
    <property type="entry name" value="MFS_trans_sf"/>
</dbReference>
<evidence type="ECO:0000256" key="3">
    <source>
        <dbReference type="ARBA" id="ARBA00022692"/>
    </source>
</evidence>
<comment type="similarity">
    <text evidence="2">Belongs to the major facilitator superfamily. Proton-dependent oligopeptide transporter (POT/PTR) (TC 2.A.17) family.</text>
</comment>
<reference evidence="8 9" key="1">
    <citation type="submission" date="2024-12" db="EMBL/GenBank/DDBJ databases">
        <title>The unique morphological basis and parallel evolutionary history of personate flowers in Penstemon.</title>
        <authorList>
            <person name="Depatie T.H."/>
            <person name="Wessinger C.A."/>
        </authorList>
    </citation>
    <scope>NUCLEOTIDE SEQUENCE [LARGE SCALE GENOMIC DNA]</scope>
    <source>
        <strain evidence="8">WTNN_2</strain>
        <tissue evidence="8">Leaf</tissue>
    </source>
</reference>
<dbReference type="FunFam" id="1.20.1250.20:FF:000410">
    <property type="entry name" value="POT family protein"/>
    <property type="match status" value="1"/>
</dbReference>
<gene>
    <name evidence="8" type="ORF">ACJIZ3_003066</name>
</gene>
<feature type="transmembrane region" description="Helical" evidence="7">
    <location>
        <begin position="316"/>
        <end position="336"/>
    </location>
</feature>
<feature type="transmembrane region" description="Helical" evidence="7">
    <location>
        <begin position="186"/>
        <end position="205"/>
    </location>
</feature>
<dbReference type="SUPFAM" id="SSF103473">
    <property type="entry name" value="MFS general substrate transporter"/>
    <property type="match status" value="1"/>
</dbReference>
<name>A0ABD3UAR9_9LAMI</name>
<proteinExistence type="inferred from homology"/>
<feature type="transmembrane region" description="Helical" evidence="7">
    <location>
        <begin position="92"/>
        <end position="110"/>
    </location>
</feature>
<evidence type="ECO:0000256" key="4">
    <source>
        <dbReference type="ARBA" id="ARBA00022989"/>
    </source>
</evidence>
<feature type="transmembrane region" description="Helical" evidence="7">
    <location>
        <begin position="385"/>
        <end position="402"/>
    </location>
</feature>
<dbReference type="InterPro" id="IPR000109">
    <property type="entry name" value="POT_fam"/>
</dbReference>
<keyword evidence="4 7" id="KW-1133">Transmembrane helix</keyword>
<feature type="transmembrane region" description="Helical" evidence="7">
    <location>
        <begin position="465"/>
        <end position="486"/>
    </location>
</feature>
<dbReference type="AlphaFoldDB" id="A0ABD3UAR9"/>
<feature type="transmembrane region" description="Helical" evidence="7">
    <location>
        <begin position="211"/>
        <end position="232"/>
    </location>
</feature>
<evidence type="ECO:0000313" key="8">
    <source>
        <dbReference type="EMBL" id="KAL3845663.1"/>
    </source>
</evidence>
<feature type="transmembrane region" description="Helical" evidence="7">
    <location>
        <begin position="117"/>
        <end position="140"/>
    </location>
</feature>
<dbReference type="Gene3D" id="1.20.1250.20">
    <property type="entry name" value="MFS general substrate transporter like domains"/>
    <property type="match status" value="1"/>
</dbReference>
<protein>
    <recommendedName>
        <fullName evidence="10">Protein NRT1/ PTR FAMILY 5.10-like</fullName>
    </recommendedName>
</protein>
<keyword evidence="5 7" id="KW-0472">Membrane</keyword>
<keyword evidence="9" id="KW-1185">Reference proteome</keyword>
<dbReference type="Proteomes" id="UP001634393">
    <property type="component" value="Unassembled WGS sequence"/>
</dbReference>
<dbReference type="PROSITE" id="PS01022">
    <property type="entry name" value="PTR2_1"/>
    <property type="match status" value="1"/>
</dbReference>
<dbReference type="GO" id="GO:0016020">
    <property type="term" value="C:membrane"/>
    <property type="evidence" value="ECO:0007669"/>
    <property type="project" value="UniProtKB-SubCell"/>
</dbReference>
<evidence type="ECO:0000256" key="2">
    <source>
        <dbReference type="ARBA" id="ARBA00005982"/>
    </source>
</evidence>
<organism evidence="8 9">
    <name type="scientific">Penstemon smallii</name>
    <dbReference type="NCBI Taxonomy" id="265156"/>
    <lineage>
        <taxon>Eukaryota</taxon>
        <taxon>Viridiplantae</taxon>
        <taxon>Streptophyta</taxon>
        <taxon>Embryophyta</taxon>
        <taxon>Tracheophyta</taxon>
        <taxon>Spermatophyta</taxon>
        <taxon>Magnoliopsida</taxon>
        <taxon>eudicotyledons</taxon>
        <taxon>Gunneridae</taxon>
        <taxon>Pentapetalae</taxon>
        <taxon>asterids</taxon>
        <taxon>lamiids</taxon>
        <taxon>Lamiales</taxon>
        <taxon>Plantaginaceae</taxon>
        <taxon>Cheloneae</taxon>
        <taxon>Penstemon</taxon>
    </lineage>
</organism>
<feature type="transmembrane region" description="Helical" evidence="7">
    <location>
        <begin position="146"/>
        <end position="165"/>
    </location>
</feature>
<comment type="caution">
    <text evidence="8">The sequence shown here is derived from an EMBL/GenBank/DDBJ whole genome shotgun (WGS) entry which is preliminary data.</text>
</comment>
<evidence type="ECO:0008006" key="10">
    <source>
        <dbReference type="Google" id="ProtNLM"/>
    </source>
</evidence>
<dbReference type="PANTHER" id="PTHR11654">
    <property type="entry name" value="OLIGOPEPTIDE TRANSPORTER-RELATED"/>
    <property type="match status" value="1"/>
</dbReference>
<evidence type="ECO:0000256" key="5">
    <source>
        <dbReference type="ARBA" id="ARBA00023136"/>
    </source>
</evidence>
<sequence length="542" mass="60642">MCTPSITTAATGEVISEAAKAPLLDDLLLRAYVDYKCRPSARPKSGCWKSASFINIGIEFAERFAYYGISSNLLSYLTDQLGQSTAVAAANVNRWSGMAWLLPLLGAFVADSFLGRYWTIVVASLLYTLGLGFLSLSAALHSARKSPPQFEVIFFFFSLYIYTFGADQFDDEHHIESKAKSSFFNWWNFLLTASLLLGLLALNYIQENLGWVLGIGIPCIVTCFSLIIFLLGTTTYRFPIQRDGRINPFLRISRVFVKAARNWKATPTAISIEVDGEDQRIFPREGSQFKFLDKALLVSDEEYGKVCRSDIEVAKAILRLIPIWCTCLGFAIVYSQLSTLFLKQASTMDRYITSNLQIPAASLQSFPIARTITTKPLGISMLQRIGTGLVLSMVTMIIAALIERERLAIAKEYGLIDKPKATVPMSVWWMAPQYIVFGIAEVFTFVGLQEFFYDQVPCELGSIGLALYLSIFGIGNFISSFLVSFIEKSTTGHGQEGWFSDNLNRAHLDYFYLVLAGISLFSMVAYVYFAKNYVYSRRIVIV</sequence>
<dbReference type="EMBL" id="JBJXBP010000002">
    <property type="protein sequence ID" value="KAL3845663.1"/>
    <property type="molecule type" value="Genomic_DNA"/>
</dbReference>
<accession>A0ABD3UAR9</accession>
<evidence type="ECO:0000256" key="1">
    <source>
        <dbReference type="ARBA" id="ARBA00004141"/>
    </source>
</evidence>
<dbReference type="InterPro" id="IPR018456">
    <property type="entry name" value="PTR2_symporter_CS"/>
</dbReference>
<comment type="subcellular location">
    <subcellularLocation>
        <location evidence="1">Membrane</location>
        <topology evidence="1">Multi-pass membrane protein</topology>
    </subcellularLocation>
</comment>
<evidence type="ECO:0000313" key="9">
    <source>
        <dbReference type="Proteomes" id="UP001634393"/>
    </source>
</evidence>
<evidence type="ECO:0000256" key="6">
    <source>
        <dbReference type="ARBA" id="ARBA00044504"/>
    </source>
</evidence>
<feature type="transmembrane region" description="Helical" evidence="7">
    <location>
        <begin position="510"/>
        <end position="529"/>
    </location>
</feature>